<feature type="signal peptide" evidence="3">
    <location>
        <begin position="1"/>
        <end position="32"/>
    </location>
</feature>
<name>A0AA94HKH0_9MICO</name>
<feature type="region of interest" description="Disordered" evidence="1">
    <location>
        <begin position="28"/>
        <end position="80"/>
    </location>
</feature>
<keyword evidence="2" id="KW-1133">Transmembrane helix</keyword>
<sequence>MTRRLLSMAGIVIAGTVLLAGCSAAGSSVSPAAEPGFESAPDWPGVEMPQEESGGDMGTSGDGSDSSAGGGQPEIATDEDRAVIVTGTVAMRAGDPLQIANAVSDAAQARGGTIDRRAEGASTDFEPAWATLTVRVPAAEVDGMLDALRGLAEVTALDLGEEVVTNQVRDLEVRVNASRASVERLTELLTTAADTETLLEVEAQLTQRTSELESLLSQQRSLEELVAMSTLEVQIRSTTVEGPTGTPSFFDGLVDGWNGFLAWGATFLFGLGQAMPTLVILAIAGLIVWLIVRRIMKRMPARTTPVEGAKVVNPVGAKEPAPVE</sequence>
<dbReference type="Proteomes" id="UP000198506">
    <property type="component" value="Unassembled WGS sequence"/>
</dbReference>
<evidence type="ECO:0000256" key="2">
    <source>
        <dbReference type="SAM" id="Phobius"/>
    </source>
</evidence>
<dbReference type="RefSeq" id="WP_092915348.1">
    <property type="nucleotide sequence ID" value="NZ_FOZN01000001.1"/>
</dbReference>
<keyword evidence="6" id="KW-1185">Reference proteome</keyword>
<keyword evidence="2" id="KW-0472">Membrane</keyword>
<evidence type="ECO:0000313" key="6">
    <source>
        <dbReference type="Proteomes" id="UP000198506"/>
    </source>
</evidence>
<gene>
    <name evidence="5" type="ORF">SAMN04487783_0400</name>
</gene>
<proteinExistence type="predicted"/>
<dbReference type="AlphaFoldDB" id="A0AA94HKH0"/>
<dbReference type="InterPro" id="IPR025645">
    <property type="entry name" value="DUF4349"/>
</dbReference>
<keyword evidence="3" id="KW-0732">Signal</keyword>
<dbReference type="PROSITE" id="PS51257">
    <property type="entry name" value="PROKAR_LIPOPROTEIN"/>
    <property type="match status" value="1"/>
</dbReference>
<feature type="chain" id="PRO_5041660347" description="DUF4349 domain-containing protein" evidence="3">
    <location>
        <begin position="33"/>
        <end position="324"/>
    </location>
</feature>
<feature type="transmembrane region" description="Helical" evidence="2">
    <location>
        <begin position="260"/>
        <end position="292"/>
    </location>
</feature>
<dbReference type="Pfam" id="PF14257">
    <property type="entry name" value="DUF4349"/>
    <property type="match status" value="1"/>
</dbReference>
<evidence type="ECO:0000259" key="4">
    <source>
        <dbReference type="Pfam" id="PF14257"/>
    </source>
</evidence>
<dbReference type="EMBL" id="FOZN01000001">
    <property type="protein sequence ID" value="SFR99916.1"/>
    <property type="molecule type" value="Genomic_DNA"/>
</dbReference>
<feature type="domain" description="DUF4349" evidence="4">
    <location>
        <begin position="81"/>
        <end position="289"/>
    </location>
</feature>
<organism evidence="5 6">
    <name type="scientific">Agrococcus baldri</name>
    <dbReference type="NCBI Taxonomy" id="153730"/>
    <lineage>
        <taxon>Bacteria</taxon>
        <taxon>Bacillati</taxon>
        <taxon>Actinomycetota</taxon>
        <taxon>Actinomycetes</taxon>
        <taxon>Micrococcales</taxon>
        <taxon>Microbacteriaceae</taxon>
        <taxon>Agrococcus</taxon>
    </lineage>
</organism>
<accession>A0AA94HKH0</accession>
<reference evidence="5 6" key="1">
    <citation type="submission" date="2016-10" db="EMBL/GenBank/DDBJ databases">
        <authorList>
            <person name="Varghese N."/>
            <person name="Submissions S."/>
        </authorList>
    </citation>
    <scope>NUCLEOTIDE SEQUENCE [LARGE SCALE GENOMIC DNA]</scope>
    <source>
        <strain evidence="5 6">IAM 15147</strain>
    </source>
</reference>
<evidence type="ECO:0000313" key="5">
    <source>
        <dbReference type="EMBL" id="SFR99916.1"/>
    </source>
</evidence>
<evidence type="ECO:0000256" key="1">
    <source>
        <dbReference type="SAM" id="MobiDB-lite"/>
    </source>
</evidence>
<evidence type="ECO:0000256" key="3">
    <source>
        <dbReference type="SAM" id="SignalP"/>
    </source>
</evidence>
<comment type="caution">
    <text evidence="5">The sequence shown here is derived from an EMBL/GenBank/DDBJ whole genome shotgun (WGS) entry which is preliminary data.</text>
</comment>
<protein>
    <recommendedName>
        <fullName evidence="4">DUF4349 domain-containing protein</fullName>
    </recommendedName>
</protein>
<keyword evidence="2" id="KW-0812">Transmembrane</keyword>